<keyword evidence="7" id="KW-0539">Nucleus</keyword>
<dbReference type="GO" id="GO:0003677">
    <property type="term" value="F:DNA binding"/>
    <property type="evidence" value="ECO:0007669"/>
    <property type="project" value="UniProtKB-KW"/>
</dbReference>
<feature type="domain" description="AP2/ERF" evidence="10">
    <location>
        <begin position="129"/>
        <end position="186"/>
    </location>
</feature>
<dbReference type="PRINTS" id="PR00367">
    <property type="entry name" value="ETHRSPELEMNT"/>
</dbReference>
<keyword evidence="3" id="KW-0805">Transcription regulation</keyword>
<dbReference type="InterPro" id="IPR050913">
    <property type="entry name" value="AP2/ERF_ERF"/>
</dbReference>
<dbReference type="GO" id="GO:0009873">
    <property type="term" value="P:ethylene-activated signaling pathway"/>
    <property type="evidence" value="ECO:0007669"/>
    <property type="project" value="UniProtKB-KW"/>
</dbReference>
<comment type="similarity">
    <text evidence="8">Belongs to the AP2/ERF transcription factor family. ERF subfamily.</text>
</comment>
<feature type="compositionally biased region" description="Acidic residues" evidence="9">
    <location>
        <begin position="50"/>
        <end position="59"/>
    </location>
</feature>
<feature type="compositionally biased region" description="Gly residues" evidence="9">
    <location>
        <begin position="84"/>
        <end position="94"/>
    </location>
</feature>
<keyword evidence="2" id="KW-0936">Ethylene signaling pathway</keyword>
<dbReference type="Gene3D" id="3.30.730.10">
    <property type="entry name" value="AP2/ERF domain"/>
    <property type="match status" value="1"/>
</dbReference>
<dbReference type="EMBL" id="JBJKBG010000001">
    <property type="protein sequence ID" value="KAL3755651.1"/>
    <property type="molecule type" value="Genomic_DNA"/>
</dbReference>
<evidence type="ECO:0000256" key="5">
    <source>
        <dbReference type="ARBA" id="ARBA00023159"/>
    </source>
</evidence>
<evidence type="ECO:0000256" key="2">
    <source>
        <dbReference type="ARBA" id="ARBA00022745"/>
    </source>
</evidence>
<dbReference type="CDD" id="cd00018">
    <property type="entry name" value="AP2"/>
    <property type="match status" value="1"/>
</dbReference>
<feature type="region of interest" description="Disordered" evidence="9">
    <location>
        <begin position="180"/>
        <end position="199"/>
    </location>
</feature>
<accession>A0ABD3LYV0</accession>
<protein>
    <recommendedName>
        <fullName evidence="10">AP2/ERF domain-containing protein</fullName>
    </recommendedName>
</protein>
<evidence type="ECO:0000256" key="4">
    <source>
        <dbReference type="ARBA" id="ARBA00023125"/>
    </source>
</evidence>
<dbReference type="FunFam" id="3.30.730.10:FF:000001">
    <property type="entry name" value="Ethylene-responsive transcription factor 2"/>
    <property type="match status" value="1"/>
</dbReference>
<dbReference type="PANTHER" id="PTHR31194">
    <property type="entry name" value="SHN SHINE , DNA BINDING / TRANSCRIPTION FACTOR"/>
    <property type="match status" value="1"/>
</dbReference>
<dbReference type="InterPro" id="IPR001471">
    <property type="entry name" value="AP2/ERF_dom"/>
</dbReference>
<evidence type="ECO:0000256" key="7">
    <source>
        <dbReference type="ARBA" id="ARBA00023242"/>
    </source>
</evidence>
<evidence type="ECO:0000256" key="8">
    <source>
        <dbReference type="ARBA" id="ARBA00024343"/>
    </source>
</evidence>
<dbReference type="PANTHER" id="PTHR31194:SF202">
    <property type="entry name" value="ETHYLENE-RESPONSIVE TRANSCRIPTION FACTOR ERF070"/>
    <property type="match status" value="1"/>
</dbReference>
<feature type="compositionally biased region" description="Low complexity" evidence="9">
    <location>
        <begin position="188"/>
        <end position="199"/>
    </location>
</feature>
<evidence type="ECO:0000256" key="1">
    <source>
        <dbReference type="ARBA" id="ARBA00004123"/>
    </source>
</evidence>
<dbReference type="Pfam" id="PF00847">
    <property type="entry name" value="AP2"/>
    <property type="match status" value="1"/>
</dbReference>
<keyword evidence="4" id="KW-0238">DNA-binding</keyword>
<dbReference type="PROSITE" id="PS51032">
    <property type="entry name" value="AP2_ERF"/>
    <property type="match status" value="1"/>
</dbReference>
<dbReference type="SUPFAM" id="SSF54171">
    <property type="entry name" value="DNA-binding domain"/>
    <property type="match status" value="1"/>
</dbReference>
<feature type="region of interest" description="Disordered" evidence="9">
    <location>
        <begin position="81"/>
        <end position="130"/>
    </location>
</feature>
<keyword evidence="6" id="KW-0804">Transcription</keyword>
<organism evidence="11 12">
    <name type="scientific">Eucalyptus globulus</name>
    <name type="common">Tasmanian blue gum</name>
    <dbReference type="NCBI Taxonomy" id="34317"/>
    <lineage>
        <taxon>Eukaryota</taxon>
        <taxon>Viridiplantae</taxon>
        <taxon>Streptophyta</taxon>
        <taxon>Embryophyta</taxon>
        <taxon>Tracheophyta</taxon>
        <taxon>Spermatophyta</taxon>
        <taxon>Magnoliopsida</taxon>
        <taxon>eudicotyledons</taxon>
        <taxon>Gunneridae</taxon>
        <taxon>Pentapetalae</taxon>
        <taxon>rosids</taxon>
        <taxon>malvids</taxon>
        <taxon>Myrtales</taxon>
        <taxon>Myrtaceae</taxon>
        <taxon>Myrtoideae</taxon>
        <taxon>Eucalypteae</taxon>
        <taxon>Eucalyptus</taxon>
    </lineage>
</organism>
<evidence type="ECO:0000256" key="6">
    <source>
        <dbReference type="ARBA" id="ARBA00023163"/>
    </source>
</evidence>
<dbReference type="Proteomes" id="UP001634007">
    <property type="component" value="Unassembled WGS sequence"/>
</dbReference>
<dbReference type="AlphaFoldDB" id="A0ABD3LYV0"/>
<dbReference type="InterPro" id="IPR016177">
    <property type="entry name" value="DNA-bd_dom_sf"/>
</dbReference>
<comment type="caution">
    <text evidence="11">The sequence shown here is derived from an EMBL/GenBank/DDBJ whole genome shotgun (WGS) entry which is preliminary data.</text>
</comment>
<evidence type="ECO:0000313" key="12">
    <source>
        <dbReference type="Proteomes" id="UP001634007"/>
    </source>
</evidence>
<evidence type="ECO:0000256" key="9">
    <source>
        <dbReference type="SAM" id="MobiDB-lite"/>
    </source>
</evidence>
<dbReference type="SMART" id="SM00380">
    <property type="entry name" value="AP2"/>
    <property type="match status" value="1"/>
</dbReference>
<comment type="subcellular location">
    <subcellularLocation>
        <location evidence="1">Nucleus</location>
    </subcellularLocation>
</comment>
<feature type="region of interest" description="Disordered" evidence="9">
    <location>
        <begin position="24"/>
        <end position="61"/>
    </location>
</feature>
<name>A0ABD3LYV0_EUCGL</name>
<gene>
    <name evidence="11" type="ORF">ACJRO7_002665</name>
</gene>
<evidence type="ECO:0000313" key="11">
    <source>
        <dbReference type="EMBL" id="KAL3755651.1"/>
    </source>
</evidence>
<evidence type="ECO:0000256" key="3">
    <source>
        <dbReference type="ARBA" id="ARBA00023015"/>
    </source>
</evidence>
<reference evidence="11 12" key="1">
    <citation type="submission" date="2024-11" db="EMBL/GenBank/DDBJ databases">
        <title>Chromosome-level genome assembly of Eucalyptus globulus Labill. provides insights into its genome evolution.</title>
        <authorList>
            <person name="Li X."/>
        </authorList>
    </citation>
    <scope>NUCLEOTIDE SEQUENCE [LARGE SCALE GENOMIC DNA]</scope>
    <source>
        <strain evidence="11">CL2024</strain>
        <tissue evidence="11">Fresh tender leaves</tissue>
    </source>
</reference>
<proteinExistence type="inferred from homology"/>
<keyword evidence="5" id="KW-0010">Activator</keyword>
<feature type="region of interest" description="Disordered" evidence="9">
    <location>
        <begin position="206"/>
        <end position="264"/>
    </location>
</feature>
<keyword evidence="12" id="KW-1185">Reference proteome</keyword>
<evidence type="ECO:0000259" key="10">
    <source>
        <dbReference type="PROSITE" id="PS51032"/>
    </source>
</evidence>
<dbReference type="InterPro" id="IPR036955">
    <property type="entry name" value="AP2/ERF_dom_sf"/>
</dbReference>
<dbReference type="GO" id="GO:0005634">
    <property type="term" value="C:nucleus"/>
    <property type="evidence" value="ECO:0007669"/>
    <property type="project" value="UniProtKB-SubCell"/>
</dbReference>
<sequence>MDQSILCPIKYTEHRSLTRKLLSKQLRNDVPNPPRTVRISVTDPYATDSSSDDEDEGDAAESFFRRQRVKRYVSEIKFEAASRSGGGSSGGGGGGRRRSCSGGESAPADLRTRPSLKVSPAAAAAGGKKFRGVRQRPWGKWAAEIRDPTRRVRLWLGTYDTAEEAAMVYDNAALKLRGPDAQTNFATPSPSKEPSPENEILAASSLSGYESGEESHNLSSPTSVFHFRTHSNNSADADPAGPPPQEPADEARDYPECEGETSLADSSEYLRLDLPFLDNFYNNFDPPLEPSLFEDTRTAALPESSMLSLSDDPSDVFTSDVFLDATSSDDFGSLPMDICQVDNYFDEIGDWFSSDPFPVL</sequence>